<dbReference type="EMBL" id="JAEEGC010000011">
    <property type="protein sequence ID" value="MBV7271840.1"/>
    <property type="molecule type" value="Genomic_DNA"/>
</dbReference>
<keyword evidence="5" id="KW-0479">Metal-binding</keyword>
<keyword evidence="9" id="KW-0460">Magnesium</keyword>
<reference evidence="12" key="1">
    <citation type="submission" date="2020-12" db="EMBL/GenBank/DDBJ databases">
        <title>Clostridium thailandense sp. nov., a novel acetogenic bacterium isolated from peat land soil in Thailand.</title>
        <authorList>
            <person name="Chaikitkaew S."/>
            <person name="Birkeland N.K."/>
        </authorList>
    </citation>
    <scope>NUCLEOTIDE SEQUENCE</scope>
    <source>
        <strain evidence="12">PL3</strain>
    </source>
</reference>
<dbReference type="Proteomes" id="UP000694308">
    <property type="component" value="Unassembled WGS sequence"/>
</dbReference>
<comment type="caution">
    <text evidence="12">The sequence shown here is derived from an EMBL/GenBank/DDBJ whole genome shotgun (WGS) entry which is preliminary data.</text>
</comment>
<accession>A0A949TUU5</accession>
<keyword evidence="8" id="KW-0067">ATP-binding</keyword>
<protein>
    <recommendedName>
        <fullName evidence="3">Phosphoenolpyruvate synthase</fullName>
    </recommendedName>
</protein>
<comment type="cofactor">
    <cofactor evidence="1">
        <name>Mg(2+)</name>
        <dbReference type="ChEBI" id="CHEBI:18420"/>
    </cofactor>
</comment>
<keyword evidence="13" id="KW-1185">Reference proteome</keyword>
<dbReference type="Pfam" id="PF01326">
    <property type="entry name" value="PPDK_N"/>
    <property type="match status" value="1"/>
</dbReference>
<dbReference type="AlphaFoldDB" id="A0A949TUU5"/>
<evidence type="ECO:0000313" key="13">
    <source>
        <dbReference type="Proteomes" id="UP000694308"/>
    </source>
</evidence>
<feature type="domain" description="PEP-utilising enzyme mobile" evidence="10">
    <location>
        <begin position="665"/>
        <end position="733"/>
    </location>
</feature>
<evidence type="ECO:0000256" key="2">
    <source>
        <dbReference type="ARBA" id="ARBA00007837"/>
    </source>
</evidence>
<evidence type="ECO:0000259" key="11">
    <source>
        <dbReference type="Pfam" id="PF01326"/>
    </source>
</evidence>
<keyword evidence="7" id="KW-0418">Kinase</keyword>
<sequence>MYTSDYTNTLKELNKDSLHEAGGKGANLGELINAGLPVPPGFVVITGAYRTHLEASNLKKSIEKMLENLKEQDIDAISEASNCISSWIEEAPMPLEVQEEVDRAFESLSKEIGADDNLSVAVRSSATAEDLPSASFAGQHETYLGVYGKEEVFKYVKKCWASLWSPQAIAYRISMNFDHLEVDLAVVVQAMIASQAAGVMFTANPVNGNSDEILISAGYGLGESVVSGLITPDSFILTKEGKVKEKTLGSKEFSIRLTEKGTITEEVPKSKRKLFCLGDDEFMQLANLAKLVEKHYGSPMDTEWALLGGKIYLLQARPITTIISDSENFNILGPEDKIIYQGKKAPFGLQSVMEHSTYPHTPLDFACFSHFYQGIYTSFADAGLKIPKNQNRPVERESGCVALSYQGPGLSPAIMWKGPKLLIKSLFQDNDILWQAFSKEISVWLKKMDNAVRDTKDAVGAVKLIEQALKEYEKLVYKRFSVISIPGGFAEYRFSKLIKKAVGKEKAEEYKESLLRALPFRTALQNKTLMKIAQTEALNGKDSIAFKNELKGFLDEYGDIGAGRMLSPNTWQEKPETIDEIIDALLCNTAVLNPEESFKKQEEDYEAAKEVIKKGLKPAEYDKFIKILEKLRKSVIIREESVFYLEKVAGVLHRMALKLGILLAKQGDILVYTSPIWTPLFKVASAAVTEIGSTTSHAAIVPREYGIPAVVAVENVTNILKDGQKIRVNGTNGIITLLE</sequence>
<dbReference type="PANTHER" id="PTHR43030">
    <property type="entry name" value="PHOSPHOENOLPYRUVATE SYNTHASE"/>
    <property type="match status" value="1"/>
</dbReference>
<dbReference type="InterPro" id="IPR006319">
    <property type="entry name" value="PEP_synth"/>
</dbReference>
<evidence type="ECO:0000256" key="4">
    <source>
        <dbReference type="ARBA" id="ARBA00022679"/>
    </source>
</evidence>
<dbReference type="Pfam" id="PF00391">
    <property type="entry name" value="PEP-utilizers"/>
    <property type="match status" value="1"/>
</dbReference>
<dbReference type="FunFam" id="3.30.1490.20:FF:000010">
    <property type="entry name" value="Phosphoenolpyruvate synthase"/>
    <property type="match status" value="1"/>
</dbReference>
<evidence type="ECO:0000256" key="8">
    <source>
        <dbReference type="ARBA" id="ARBA00022840"/>
    </source>
</evidence>
<keyword evidence="4" id="KW-0808">Transferase</keyword>
<evidence type="ECO:0000256" key="1">
    <source>
        <dbReference type="ARBA" id="ARBA00001946"/>
    </source>
</evidence>
<dbReference type="InterPro" id="IPR008279">
    <property type="entry name" value="PEP-util_enz_mobile_dom"/>
</dbReference>
<evidence type="ECO:0000313" key="12">
    <source>
        <dbReference type="EMBL" id="MBV7271840.1"/>
    </source>
</evidence>
<dbReference type="GO" id="GO:0005524">
    <property type="term" value="F:ATP binding"/>
    <property type="evidence" value="ECO:0007669"/>
    <property type="project" value="UniProtKB-KW"/>
</dbReference>
<name>A0A949TUU5_9CLOT</name>
<organism evidence="12 13">
    <name type="scientific">Clostridium thailandense</name>
    <dbReference type="NCBI Taxonomy" id="2794346"/>
    <lineage>
        <taxon>Bacteria</taxon>
        <taxon>Bacillati</taxon>
        <taxon>Bacillota</taxon>
        <taxon>Clostridia</taxon>
        <taxon>Eubacteriales</taxon>
        <taxon>Clostridiaceae</taxon>
        <taxon>Clostridium</taxon>
    </lineage>
</organism>
<evidence type="ECO:0000256" key="9">
    <source>
        <dbReference type="ARBA" id="ARBA00022842"/>
    </source>
</evidence>
<keyword evidence="6" id="KW-0547">Nucleotide-binding</keyword>
<evidence type="ECO:0000256" key="5">
    <source>
        <dbReference type="ARBA" id="ARBA00022723"/>
    </source>
</evidence>
<evidence type="ECO:0000256" key="6">
    <source>
        <dbReference type="ARBA" id="ARBA00022741"/>
    </source>
</evidence>
<keyword evidence="12" id="KW-0670">Pyruvate</keyword>
<evidence type="ECO:0000256" key="3">
    <source>
        <dbReference type="ARBA" id="ARBA00021623"/>
    </source>
</evidence>
<gene>
    <name evidence="12" type="ORF">I6U48_02790</name>
</gene>
<dbReference type="GO" id="GO:0046872">
    <property type="term" value="F:metal ion binding"/>
    <property type="evidence" value="ECO:0007669"/>
    <property type="project" value="UniProtKB-KW"/>
</dbReference>
<dbReference type="InterPro" id="IPR002192">
    <property type="entry name" value="PPDK_AMP/ATP-bd"/>
</dbReference>
<evidence type="ECO:0000256" key="7">
    <source>
        <dbReference type="ARBA" id="ARBA00022777"/>
    </source>
</evidence>
<evidence type="ECO:0000259" key="10">
    <source>
        <dbReference type="Pfam" id="PF00391"/>
    </source>
</evidence>
<dbReference type="PANTHER" id="PTHR43030:SF1">
    <property type="entry name" value="PHOSPHOENOLPYRUVATE SYNTHASE"/>
    <property type="match status" value="1"/>
</dbReference>
<comment type="similarity">
    <text evidence="2">Belongs to the PEP-utilizing enzyme family.</text>
</comment>
<feature type="domain" description="Pyruvate phosphate dikinase AMP/ATP-binding" evidence="11">
    <location>
        <begin position="20"/>
        <end position="324"/>
    </location>
</feature>
<dbReference type="GO" id="GO:0008986">
    <property type="term" value="F:pyruvate, water dikinase activity"/>
    <property type="evidence" value="ECO:0007669"/>
    <property type="project" value="InterPro"/>
</dbReference>
<proteinExistence type="inferred from homology"/>